<dbReference type="SUPFAM" id="SSF53474">
    <property type="entry name" value="alpha/beta-Hydrolases"/>
    <property type="match status" value="1"/>
</dbReference>
<dbReference type="EMBL" id="AQQY01000008">
    <property type="protein sequence ID" value="KCV81445.1"/>
    <property type="molecule type" value="Genomic_DNA"/>
</dbReference>
<dbReference type="STRING" id="1461693.ATO10_12589"/>
<proteinExistence type="predicted"/>
<dbReference type="Gene3D" id="3.40.50.1820">
    <property type="entry name" value="alpha/beta hydrolase"/>
    <property type="match status" value="1"/>
</dbReference>
<evidence type="ECO:0008006" key="3">
    <source>
        <dbReference type="Google" id="ProtNLM"/>
    </source>
</evidence>
<dbReference type="eggNOG" id="COG0457">
    <property type="taxonomic scope" value="Bacteria"/>
</dbReference>
<dbReference type="RefSeq" id="WP_035252085.1">
    <property type="nucleotide sequence ID" value="NZ_AQQY01000008.1"/>
</dbReference>
<dbReference type="OrthoDB" id="7839152at2"/>
<evidence type="ECO:0000313" key="1">
    <source>
        <dbReference type="EMBL" id="KCV81445.1"/>
    </source>
</evidence>
<gene>
    <name evidence="1" type="ORF">ATO10_12589</name>
</gene>
<comment type="caution">
    <text evidence="1">The sequence shown here is derived from an EMBL/GenBank/DDBJ whole genome shotgun (WGS) entry which is preliminary data.</text>
</comment>
<protein>
    <recommendedName>
        <fullName evidence="3">AB hydrolase-1 domain-containing protein</fullName>
    </recommendedName>
</protein>
<evidence type="ECO:0000313" key="2">
    <source>
        <dbReference type="Proteomes" id="UP000024836"/>
    </source>
</evidence>
<dbReference type="InterPro" id="IPR029058">
    <property type="entry name" value="AB_hydrolase_fold"/>
</dbReference>
<keyword evidence="2" id="KW-1185">Reference proteome</keyword>
<dbReference type="Proteomes" id="UP000024836">
    <property type="component" value="Unassembled WGS sequence"/>
</dbReference>
<organism evidence="1 2">
    <name type="scientific">Actibacterium atlanticum</name>
    <dbReference type="NCBI Taxonomy" id="1461693"/>
    <lineage>
        <taxon>Bacteria</taxon>
        <taxon>Pseudomonadati</taxon>
        <taxon>Pseudomonadota</taxon>
        <taxon>Alphaproteobacteria</taxon>
        <taxon>Rhodobacterales</taxon>
        <taxon>Roseobacteraceae</taxon>
        <taxon>Actibacterium</taxon>
    </lineage>
</organism>
<reference evidence="1 2" key="1">
    <citation type="submission" date="2013-04" db="EMBL/GenBank/DDBJ databases">
        <title>Shimia sp. 22II-S11-Z10 Genome Sequencing.</title>
        <authorList>
            <person name="Lai Q."/>
            <person name="Li G."/>
            <person name="Shao Z."/>
        </authorList>
    </citation>
    <scope>NUCLEOTIDE SEQUENCE [LARGE SCALE GENOMIC DNA]</scope>
    <source>
        <strain evidence="2">22II-S11-Z10</strain>
    </source>
</reference>
<sequence>MTTEDIGWGAKLEYGDPDHLVAFVSGWGQPGNQNFHFQPFANTLSQTKLFLRDHANCHYTKGIQGVTENEEESVEFLKYLLDKIGPKRVSFISGSLGSHATVLWGHKLGVDDIHLIGPVTDLMLGIEQERAYHPAFAESAKVAQQMVDEGYEYVNLREFMQANTDKVDCVDLYYGLDDQMDIDQAGNVEDLPHVRSTVYHRGDHFRVPMFVQRRDPVMSDRINADHVDKPKELRRARKTDPIELGYASVKLL</sequence>
<accession>A0A058ZJP1</accession>
<name>A0A058ZJP1_9RHOB</name>
<dbReference type="AlphaFoldDB" id="A0A058ZJP1"/>